<evidence type="ECO:0000313" key="2">
    <source>
        <dbReference type="Proteomes" id="UP000267606"/>
    </source>
</evidence>
<organism evidence="3">
    <name type="scientific">Onchocerca flexuosa</name>
    <dbReference type="NCBI Taxonomy" id="387005"/>
    <lineage>
        <taxon>Eukaryota</taxon>
        <taxon>Metazoa</taxon>
        <taxon>Ecdysozoa</taxon>
        <taxon>Nematoda</taxon>
        <taxon>Chromadorea</taxon>
        <taxon>Rhabditida</taxon>
        <taxon>Spirurina</taxon>
        <taxon>Spiruromorpha</taxon>
        <taxon>Filarioidea</taxon>
        <taxon>Onchocercidae</taxon>
        <taxon>Onchocerca</taxon>
    </lineage>
</organism>
<dbReference type="Proteomes" id="UP000267606">
    <property type="component" value="Unassembled WGS sequence"/>
</dbReference>
<reference evidence="3" key="1">
    <citation type="submission" date="2016-06" db="UniProtKB">
        <authorList>
            <consortium name="WormBaseParasite"/>
        </authorList>
    </citation>
    <scope>IDENTIFICATION</scope>
</reference>
<evidence type="ECO:0000313" key="1">
    <source>
        <dbReference type="EMBL" id="VDP20725.1"/>
    </source>
</evidence>
<dbReference type="EMBL" id="UZAJ01041724">
    <property type="protein sequence ID" value="VDP20725.1"/>
    <property type="molecule type" value="Genomic_DNA"/>
</dbReference>
<sequence length="87" mass="10362">MISDNRERRKLEHLRTLLKANSLADKQEEFKSRIDQVTANYCKIMDNSLEYKFKSNKKSKRLFELTALISQQVRQFAETIEIYDTVC</sequence>
<name>A0A183I615_9BILA</name>
<evidence type="ECO:0000313" key="3">
    <source>
        <dbReference type="WBParaSite" id="OFLC_0001518801-mRNA-1"/>
    </source>
</evidence>
<proteinExistence type="predicted"/>
<gene>
    <name evidence="1" type="ORF">OFLC_LOCUS15178</name>
</gene>
<dbReference type="AlphaFoldDB" id="A0A183I615"/>
<reference evidence="1 2" key="2">
    <citation type="submission" date="2018-11" db="EMBL/GenBank/DDBJ databases">
        <authorList>
            <consortium name="Pathogen Informatics"/>
        </authorList>
    </citation>
    <scope>NUCLEOTIDE SEQUENCE [LARGE SCALE GENOMIC DNA]</scope>
</reference>
<keyword evidence="2" id="KW-1185">Reference proteome</keyword>
<protein>
    <submittedName>
        <fullName evidence="3">Transcriptional regulator</fullName>
    </submittedName>
</protein>
<dbReference type="WBParaSite" id="OFLC_0001518801-mRNA-1">
    <property type="protein sequence ID" value="OFLC_0001518801-mRNA-1"/>
    <property type="gene ID" value="OFLC_0001518801"/>
</dbReference>
<accession>A0A183I615</accession>